<dbReference type="EMBL" id="JAGZGG010000029">
    <property type="protein sequence ID" value="MBS5333095.1"/>
    <property type="molecule type" value="Genomic_DNA"/>
</dbReference>
<organism evidence="3 4">
    <name type="scientific">Subdoligranulum variabile</name>
    <dbReference type="NCBI Taxonomy" id="214851"/>
    <lineage>
        <taxon>Bacteria</taxon>
        <taxon>Bacillati</taxon>
        <taxon>Bacillota</taxon>
        <taxon>Clostridia</taxon>
        <taxon>Eubacteriales</taxon>
        <taxon>Oscillospiraceae</taxon>
        <taxon>Subdoligranulum</taxon>
    </lineage>
</organism>
<dbReference type="AlphaFoldDB" id="A0A943HLE5"/>
<comment type="caution">
    <text evidence="3">The sequence shown here is derived from an EMBL/GenBank/DDBJ whole genome shotgun (WGS) entry which is preliminary data.</text>
</comment>
<keyword evidence="2" id="KW-0732">Signal</keyword>
<feature type="region of interest" description="Disordered" evidence="1">
    <location>
        <begin position="121"/>
        <end position="209"/>
    </location>
</feature>
<feature type="chain" id="PRO_5038689829" evidence="2">
    <location>
        <begin position="25"/>
        <end position="209"/>
    </location>
</feature>
<proteinExistence type="predicted"/>
<accession>A0A943HLE5</accession>
<name>A0A943HLE5_9FIRM</name>
<feature type="compositionally biased region" description="Basic and acidic residues" evidence="1">
    <location>
        <begin position="189"/>
        <end position="198"/>
    </location>
</feature>
<reference evidence="3" key="1">
    <citation type="submission" date="2021-02" db="EMBL/GenBank/DDBJ databases">
        <title>Infant gut strain persistence is associated with maternal origin, phylogeny, and functional potential including surface adhesion and iron acquisition.</title>
        <authorList>
            <person name="Lou Y.C."/>
        </authorList>
    </citation>
    <scope>NUCLEOTIDE SEQUENCE</scope>
    <source>
        <strain evidence="3">L3_101_000M1_dasL3_101_000M1_concoct_87</strain>
    </source>
</reference>
<feature type="signal peptide" evidence="2">
    <location>
        <begin position="1"/>
        <end position="24"/>
    </location>
</feature>
<protein>
    <submittedName>
        <fullName evidence="3">Uncharacterized protein</fullName>
    </submittedName>
</protein>
<gene>
    <name evidence="3" type="ORF">KHY36_11285</name>
</gene>
<evidence type="ECO:0000256" key="1">
    <source>
        <dbReference type="SAM" id="MobiDB-lite"/>
    </source>
</evidence>
<feature type="non-terminal residue" evidence="3">
    <location>
        <position position="209"/>
    </location>
</feature>
<evidence type="ECO:0000313" key="3">
    <source>
        <dbReference type="EMBL" id="MBS5333095.1"/>
    </source>
</evidence>
<evidence type="ECO:0000256" key="2">
    <source>
        <dbReference type="SAM" id="SignalP"/>
    </source>
</evidence>
<evidence type="ECO:0000313" key="4">
    <source>
        <dbReference type="Proteomes" id="UP000759273"/>
    </source>
</evidence>
<sequence length="209" mass="22174">MKHSALLKTTAAMGAALTMTCAMATGAFADQVYSISDATISVGQTWSFSYSGYMDWLLSSEYIEHGPNMADTEDVLKYVSTETTGRMTTVTYEAMMPGTCTVTLMDRSFIGGEIDKATVTVTGDGQTSTDDSWDFTGPGAGDTTKTDDTTKADDTKTDDTAKGDNAKTDTVKPAAPAASTEDNTPAVDTRTEQQKEIDEAIANGTWGIE</sequence>
<feature type="compositionally biased region" description="Basic and acidic residues" evidence="1">
    <location>
        <begin position="144"/>
        <end position="170"/>
    </location>
</feature>
<feature type="compositionally biased region" description="Polar residues" evidence="1">
    <location>
        <begin position="121"/>
        <end position="130"/>
    </location>
</feature>
<dbReference type="Proteomes" id="UP000759273">
    <property type="component" value="Unassembled WGS sequence"/>
</dbReference>